<feature type="transmembrane region" description="Helical" evidence="2">
    <location>
        <begin position="217"/>
        <end position="238"/>
    </location>
</feature>
<sequence length="420" mass="44048">MRFQPYHVLIAVWALSLHDQTGAQLDSPTESMLDSPAPSTPATTTTSPAPSISPASTTHSPRTTTPPPSTTQPSLSDLPSPPPPSPRETVPEPPETRNPSPASPIDEPSVPQPETPTRSPIANSPPAPKPREKPPGDTNDPAHSAKQDEKTKPPEKALTPPAVPPSTPPPPSSPNTAPKKSTDASPQQPARENNDKDQNTASSTNSKSKSKSSLPSWLVPTIIGAVVVAVAIFVLVGIRNNRNKYEDDNHDESTDPTNDNFIAPGTQTLAPKRGGSSVRGSMVPQNSIYNSSAQLPGPPGARGTYHGSQTTAGYQASQAYSKPHYPGTGGQFGGTSPPGGPHYERLSRNSVGGYGRGQSYHQVGYDAAPAQTQYREPAPRQFNTPSAHPNDQTLRAPGQAPPGAYANQNPQNTAAIGVTL</sequence>
<keyword evidence="5" id="KW-1185">Reference proteome</keyword>
<evidence type="ECO:0008006" key="6">
    <source>
        <dbReference type="Google" id="ProtNLM"/>
    </source>
</evidence>
<accession>A0A024G470</accession>
<evidence type="ECO:0000256" key="1">
    <source>
        <dbReference type="SAM" id="MobiDB-lite"/>
    </source>
</evidence>
<feature type="compositionally biased region" description="Polar residues" evidence="1">
    <location>
        <begin position="283"/>
        <end position="294"/>
    </location>
</feature>
<evidence type="ECO:0000256" key="3">
    <source>
        <dbReference type="SAM" id="SignalP"/>
    </source>
</evidence>
<feature type="region of interest" description="Disordered" evidence="1">
    <location>
        <begin position="243"/>
        <end position="361"/>
    </location>
</feature>
<feature type="compositionally biased region" description="Polar residues" evidence="1">
    <location>
        <begin position="306"/>
        <end position="320"/>
    </location>
</feature>
<dbReference type="AlphaFoldDB" id="A0A024G470"/>
<keyword evidence="2" id="KW-0812">Transmembrane</keyword>
<feature type="region of interest" description="Disordered" evidence="1">
    <location>
        <begin position="378"/>
        <end position="420"/>
    </location>
</feature>
<dbReference type="EMBL" id="CAIX01000014">
    <property type="protein sequence ID" value="CCI41109.1"/>
    <property type="molecule type" value="Genomic_DNA"/>
</dbReference>
<feature type="compositionally biased region" description="Basic and acidic residues" evidence="1">
    <location>
        <begin position="243"/>
        <end position="253"/>
    </location>
</feature>
<feature type="signal peptide" evidence="3">
    <location>
        <begin position="1"/>
        <end position="23"/>
    </location>
</feature>
<feature type="compositionally biased region" description="Polar residues" evidence="1">
    <location>
        <begin position="255"/>
        <end position="269"/>
    </location>
</feature>
<feature type="compositionally biased region" description="Low complexity" evidence="1">
    <location>
        <begin position="202"/>
        <end position="215"/>
    </location>
</feature>
<feature type="chain" id="PRO_5001529449" description="Mucin-like domain-containing protein" evidence="3">
    <location>
        <begin position="24"/>
        <end position="420"/>
    </location>
</feature>
<gene>
    <name evidence="4" type="ORF">BN9_018930</name>
</gene>
<name>A0A024G470_9STRA</name>
<feature type="compositionally biased region" description="Gly residues" evidence="1">
    <location>
        <begin position="327"/>
        <end position="337"/>
    </location>
</feature>
<dbReference type="Proteomes" id="UP000053237">
    <property type="component" value="Unassembled WGS sequence"/>
</dbReference>
<feature type="compositionally biased region" description="Low complexity" evidence="1">
    <location>
        <begin position="35"/>
        <end position="63"/>
    </location>
</feature>
<feature type="compositionally biased region" description="Basic and acidic residues" evidence="1">
    <location>
        <begin position="143"/>
        <end position="155"/>
    </location>
</feature>
<protein>
    <recommendedName>
        <fullName evidence="6">Mucin-like domain-containing protein</fullName>
    </recommendedName>
</protein>
<evidence type="ECO:0000313" key="4">
    <source>
        <dbReference type="EMBL" id="CCI41109.1"/>
    </source>
</evidence>
<feature type="compositionally biased region" description="Polar residues" evidence="1">
    <location>
        <begin position="381"/>
        <end position="393"/>
    </location>
</feature>
<organism evidence="4 5">
    <name type="scientific">Albugo candida</name>
    <dbReference type="NCBI Taxonomy" id="65357"/>
    <lineage>
        <taxon>Eukaryota</taxon>
        <taxon>Sar</taxon>
        <taxon>Stramenopiles</taxon>
        <taxon>Oomycota</taxon>
        <taxon>Peronosporomycetes</taxon>
        <taxon>Albuginales</taxon>
        <taxon>Albuginaceae</taxon>
        <taxon>Albugo</taxon>
    </lineage>
</organism>
<dbReference type="STRING" id="65357.A0A024G470"/>
<keyword evidence="3" id="KW-0732">Signal</keyword>
<keyword evidence="2" id="KW-1133">Transmembrane helix</keyword>
<keyword evidence="2" id="KW-0472">Membrane</keyword>
<evidence type="ECO:0000313" key="5">
    <source>
        <dbReference type="Proteomes" id="UP000053237"/>
    </source>
</evidence>
<proteinExistence type="predicted"/>
<dbReference type="PRINTS" id="PR01217">
    <property type="entry name" value="PRICHEXTENSN"/>
</dbReference>
<reference evidence="4 5" key="1">
    <citation type="submission" date="2012-05" db="EMBL/GenBank/DDBJ databases">
        <title>Recombination and specialization in a pathogen metapopulation.</title>
        <authorList>
            <person name="Gardiner A."/>
            <person name="Kemen E."/>
            <person name="Schultz-Larsen T."/>
            <person name="MacLean D."/>
            <person name="Van Oosterhout C."/>
            <person name="Jones J.D.G."/>
        </authorList>
    </citation>
    <scope>NUCLEOTIDE SEQUENCE [LARGE SCALE GENOMIC DNA]</scope>
    <source>
        <strain evidence="4 5">Ac Nc2</strain>
    </source>
</reference>
<comment type="caution">
    <text evidence="4">The sequence shown here is derived from an EMBL/GenBank/DDBJ whole genome shotgun (WGS) entry which is preliminary data.</text>
</comment>
<feature type="compositionally biased region" description="Pro residues" evidence="1">
    <location>
        <begin position="161"/>
        <end position="173"/>
    </location>
</feature>
<dbReference type="InParanoid" id="A0A024G470"/>
<evidence type="ECO:0000256" key="2">
    <source>
        <dbReference type="SAM" id="Phobius"/>
    </source>
</evidence>
<feature type="region of interest" description="Disordered" evidence="1">
    <location>
        <begin position="24"/>
        <end position="215"/>
    </location>
</feature>